<feature type="region of interest" description="Disordered" evidence="2">
    <location>
        <begin position="64"/>
        <end position="85"/>
    </location>
</feature>
<reference evidence="3 4" key="1">
    <citation type="submission" date="2019-02" db="EMBL/GenBank/DDBJ databases">
        <title>Deep-cultivation of Planctomycetes and their phenomic and genomic characterization uncovers novel biology.</title>
        <authorList>
            <person name="Wiegand S."/>
            <person name="Jogler M."/>
            <person name="Boedeker C."/>
            <person name="Pinto D."/>
            <person name="Vollmers J."/>
            <person name="Rivas-Marin E."/>
            <person name="Kohn T."/>
            <person name="Peeters S.H."/>
            <person name="Heuer A."/>
            <person name="Rast P."/>
            <person name="Oberbeckmann S."/>
            <person name="Bunk B."/>
            <person name="Jeske O."/>
            <person name="Meyerdierks A."/>
            <person name="Storesund J.E."/>
            <person name="Kallscheuer N."/>
            <person name="Luecker S."/>
            <person name="Lage O.M."/>
            <person name="Pohl T."/>
            <person name="Merkel B.J."/>
            <person name="Hornburger P."/>
            <person name="Mueller R.-W."/>
            <person name="Bruemmer F."/>
            <person name="Labrenz M."/>
            <person name="Spormann A.M."/>
            <person name="Op Den Camp H."/>
            <person name="Overmann J."/>
            <person name="Amann R."/>
            <person name="Jetten M.S.M."/>
            <person name="Mascher T."/>
            <person name="Medema M.H."/>
            <person name="Devos D.P."/>
            <person name="Kaster A.-K."/>
            <person name="Ovreas L."/>
            <person name="Rohde M."/>
            <person name="Galperin M.Y."/>
            <person name="Jogler C."/>
        </authorList>
    </citation>
    <scope>NUCLEOTIDE SEQUENCE [LARGE SCALE GENOMIC DNA]</scope>
    <source>
        <strain evidence="3 4">KOR34</strain>
    </source>
</reference>
<dbReference type="PANTHER" id="PTHR30203:SF33">
    <property type="entry name" value="BLR4455 PROTEIN"/>
    <property type="match status" value="1"/>
</dbReference>
<comment type="caution">
    <text evidence="3">The sequence shown here is derived from an EMBL/GenBank/DDBJ whole genome shotgun (WGS) entry which is preliminary data.</text>
</comment>
<dbReference type="PANTHER" id="PTHR30203">
    <property type="entry name" value="OUTER MEMBRANE CATION EFFLUX PROTEIN"/>
    <property type="match status" value="1"/>
</dbReference>
<protein>
    <submittedName>
        <fullName evidence="3">Outer membrane efflux protein</fullName>
    </submittedName>
</protein>
<dbReference type="EMBL" id="SIHJ01000001">
    <property type="protein sequence ID" value="TWT36140.1"/>
    <property type="molecule type" value="Genomic_DNA"/>
</dbReference>
<organism evidence="3 4">
    <name type="scientific">Posidoniimonas corsicana</name>
    <dbReference type="NCBI Taxonomy" id="1938618"/>
    <lineage>
        <taxon>Bacteria</taxon>
        <taxon>Pseudomonadati</taxon>
        <taxon>Planctomycetota</taxon>
        <taxon>Planctomycetia</taxon>
        <taxon>Pirellulales</taxon>
        <taxon>Lacipirellulaceae</taxon>
        <taxon>Posidoniimonas</taxon>
    </lineage>
</organism>
<keyword evidence="1" id="KW-0175">Coiled coil</keyword>
<dbReference type="AlphaFoldDB" id="A0A5C5VDZ5"/>
<keyword evidence="4" id="KW-1185">Reference proteome</keyword>
<dbReference type="SUPFAM" id="SSF56954">
    <property type="entry name" value="Outer membrane efflux proteins (OEP)"/>
    <property type="match status" value="2"/>
</dbReference>
<proteinExistence type="predicted"/>
<accession>A0A5C5VDZ5</accession>
<gene>
    <name evidence="3" type="ORF">KOR34_10390</name>
</gene>
<evidence type="ECO:0000256" key="1">
    <source>
        <dbReference type="SAM" id="Coils"/>
    </source>
</evidence>
<evidence type="ECO:0000313" key="4">
    <source>
        <dbReference type="Proteomes" id="UP000316714"/>
    </source>
</evidence>
<dbReference type="InterPro" id="IPR010131">
    <property type="entry name" value="MdtP/NodT-like"/>
</dbReference>
<evidence type="ECO:0000313" key="3">
    <source>
        <dbReference type="EMBL" id="TWT36140.1"/>
    </source>
</evidence>
<dbReference type="Proteomes" id="UP000316714">
    <property type="component" value="Unassembled WGS sequence"/>
</dbReference>
<name>A0A5C5VDZ5_9BACT</name>
<evidence type="ECO:0000256" key="2">
    <source>
        <dbReference type="SAM" id="MobiDB-lite"/>
    </source>
</evidence>
<sequence length="932" mass="101630">MGVMGNGRTELRLLGLLAALLSAAAGCTRAHYRVQADAQANCVVDQKAMLAGSEAGRYRIGINPASRMFDPNDPDRPPMPPDDPASNTILQVVDGKRGAWQWRDAEQTPFVENPNWTEYLPLDAEGRLVLDLPAAVQTALLQAPDYQEEVEDLYLSALDVTFERFRFDTQFFGGSTLFYTSDGHVRSGTGQAGSTLAVAPLNGTTRLQKLGATGSELVVGLANSLVWQFSGPDNYASTTLLDFTLVQPLLRGAGRAVVLERLTIAERALLSNVRSMERYRSGYYLEIAIGRDAGDGASRRGGFFGGAGLEGFTGVGGGGFGRVGGNFGVGGGGGGGGFTGGAGAAAAGGYVGLLQSEQVLRNQRANVAALRESVEQLVASYEAGRIDRFQVDLARQALYNAQSQLLSSEASQEGSLDNFKITLGLPPDLPLLLTDDMLSKFNLRDESLVALQTDATLAAGELRERIRGDVDEPGEDVVPNEPAEPNTLPFPAEPALEEVPLPDEHALVQSEFERIAEQAVAQLAVVREDVSRLEQALPSRRQHLEQLAVWEEVAAAGIDPGIFSTDRLDERFRQLQADLNAVAERVERLSARVSEVADAADKTAGAEVQSLREATSQLSSALLELSLLQARARLDAVDTPPTELTPEEALAIASYYRRDWMNARAALVDTWRLVTFNANDLRSDLDVVFSGDIGNVGDNPLALRGSNGRLRVGVQFDAPLTRLSERNVYVQSLIEYQQGRRAYYRYVDRLYQGLRATLRQVRLNEINLELRREAVLVAIAQVDITQLRLFEPPKPGEEAALSNTTARDLVQALSDLLNVQNDFLSVWVNNEVQRLSLEWDLGLMRVDERGIRIPLETPFRDFLSALPGSPESRPWVVFPEEIESDSQLSPPAVFEYPAELGKLEKPPTVRLASWEQAADRARRLPPVGAEKE</sequence>
<dbReference type="Gene3D" id="1.20.1600.10">
    <property type="entry name" value="Outer membrane efflux proteins (OEP)"/>
    <property type="match status" value="2"/>
</dbReference>
<feature type="coiled-coil region" evidence="1">
    <location>
        <begin position="565"/>
        <end position="631"/>
    </location>
</feature>
<dbReference type="GO" id="GO:0015562">
    <property type="term" value="F:efflux transmembrane transporter activity"/>
    <property type="evidence" value="ECO:0007669"/>
    <property type="project" value="InterPro"/>
</dbReference>